<dbReference type="EMBL" id="JADKYB010000019">
    <property type="protein sequence ID" value="MBM9508662.1"/>
    <property type="molecule type" value="Genomic_DNA"/>
</dbReference>
<organism evidence="3 4">
    <name type="scientific">Actinacidiphila acididurans</name>
    <dbReference type="NCBI Taxonomy" id="2784346"/>
    <lineage>
        <taxon>Bacteria</taxon>
        <taxon>Bacillati</taxon>
        <taxon>Actinomycetota</taxon>
        <taxon>Actinomycetes</taxon>
        <taxon>Kitasatosporales</taxon>
        <taxon>Streptomycetaceae</taxon>
        <taxon>Actinacidiphila</taxon>
    </lineage>
</organism>
<reference evidence="3 4" key="1">
    <citation type="submission" date="2021-01" db="EMBL/GenBank/DDBJ databases">
        <title>Streptomyces acididurans sp. nov., isolated from a peat swamp forest soil.</title>
        <authorList>
            <person name="Chantavorakit T."/>
            <person name="Duangmal K."/>
        </authorList>
    </citation>
    <scope>NUCLEOTIDE SEQUENCE [LARGE SCALE GENOMIC DNA]</scope>
    <source>
        <strain evidence="3 4">KK5PA1</strain>
    </source>
</reference>
<dbReference type="PANTHER" id="PTHR11895">
    <property type="entry name" value="TRANSAMIDASE"/>
    <property type="match status" value="1"/>
</dbReference>
<proteinExistence type="predicted"/>
<dbReference type="Pfam" id="PF01425">
    <property type="entry name" value="Amidase"/>
    <property type="match status" value="1"/>
</dbReference>
<feature type="region of interest" description="Disordered" evidence="1">
    <location>
        <begin position="508"/>
        <end position="559"/>
    </location>
</feature>
<dbReference type="RefSeq" id="WP_205360907.1">
    <property type="nucleotide sequence ID" value="NZ_JADKYB010000019.1"/>
</dbReference>
<feature type="compositionally biased region" description="Low complexity" evidence="1">
    <location>
        <begin position="519"/>
        <end position="538"/>
    </location>
</feature>
<evidence type="ECO:0000256" key="1">
    <source>
        <dbReference type="SAM" id="MobiDB-lite"/>
    </source>
</evidence>
<evidence type="ECO:0000313" key="3">
    <source>
        <dbReference type="EMBL" id="MBM9508662.1"/>
    </source>
</evidence>
<keyword evidence="4" id="KW-1185">Reference proteome</keyword>
<protein>
    <submittedName>
        <fullName evidence="3">Amidase</fullName>
    </submittedName>
</protein>
<dbReference type="Gene3D" id="3.90.1300.10">
    <property type="entry name" value="Amidase signature (AS) domain"/>
    <property type="match status" value="1"/>
</dbReference>
<dbReference type="SUPFAM" id="SSF75304">
    <property type="entry name" value="Amidase signature (AS) enzymes"/>
    <property type="match status" value="1"/>
</dbReference>
<dbReference type="InterPro" id="IPR000120">
    <property type="entry name" value="Amidase"/>
</dbReference>
<gene>
    <name evidence="3" type="ORF">ITX44_29735</name>
</gene>
<dbReference type="InterPro" id="IPR023631">
    <property type="entry name" value="Amidase_dom"/>
</dbReference>
<feature type="domain" description="Amidase" evidence="2">
    <location>
        <begin position="87"/>
        <end position="412"/>
    </location>
</feature>
<dbReference type="Proteomes" id="UP000749040">
    <property type="component" value="Unassembled WGS sequence"/>
</dbReference>
<name>A0ABS2U011_9ACTN</name>
<dbReference type="InterPro" id="IPR006311">
    <property type="entry name" value="TAT_signal"/>
</dbReference>
<evidence type="ECO:0000259" key="2">
    <source>
        <dbReference type="Pfam" id="PF01425"/>
    </source>
</evidence>
<comment type="caution">
    <text evidence="3">The sequence shown here is derived from an EMBL/GenBank/DDBJ whole genome shotgun (WGS) entry which is preliminary data.</text>
</comment>
<sequence>MSAREVNRRAFLAGSATVAAGVGAGVGVPLLGTATAAQAAPAFAPGRAPEVKIPDVAVRPQVLADPTEATLAEAVTLIRRGKLTSLDLVHALLDRIGTYEPVYLAFNAIDADGATAAARAQDRRRTGPLGGIPLCIKDNYYTAGLPTTANSFVFQDFVPPYDATSVARLKAAGGIVLGKGQMGPLATTRATTPNGTVTTVNAWTPTDITVDPGGSSTGPGCAVAGRLATSAIGTQTGGSIVNPSNAQNLTGLKPTMGRTSIYGVIPLSYTRDHSGPLARTALDAAIMLAVMAGPDPNDVRTQGLPAPADYITSALPVRRGKQVVMRRRVRIGVPPDYLAASAGAGVLALRRAFLATMAAIPGATVVDVTYPDDWDLMTGVFNNVRLSERTEEMLPFLQRDPKLLGVSSLSWLQGLFLSGDEWVTGQRAKTRLLREVLDGVFGQCDVVLQTGPTQFDQIGLPELALPIGFQAVGANPKVPVGTILGGQPYEEDLLLEVAAAYQAVTDWHDQRPADPPAPAAARTTLAAPQSRAAAASRATPEERGAVHRLSATEALSRTA</sequence>
<accession>A0ABS2U011</accession>
<evidence type="ECO:0000313" key="4">
    <source>
        <dbReference type="Proteomes" id="UP000749040"/>
    </source>
</evidence>
<dbReference type="InterPro" id="IPR036928">
    <property type="entry name" value="AS_sf"/>
</dbReference>
<dbReference type="PROSITE" id="PS51318">
    <property type="entry name" value="TAT"/>
    <property type="match status" value="1"/>
</dbReference>
<dbReference type="PANTHER" id="PTHR11895:SF176">
    <property type="entry name" value="AMIDASE AMID-RELATED"/>
    <property type="match status" value="1"/>
</dbReference>